<dbReference type="InterPro" id="IPR013249">
    <property type="entry name" value="RNA_pol_sigma70_r4_t2"/>
</dbReference>
<accession>A0A9X3S1A6</accession>
<dbReference type="CDD" id="cd06171">
    <property type="entry name" value="Sigma70_r4"/>
    <property type="match status" value="1"/>
</dbReference>
<dbReference type="AlphaFoldDB" id="A0A9X3S1A6"/>
<keyword evidence="3" id="KW-0731">Sigma factor</keyword>
<evidence type="ECO:0000259" key="7">
    <source>
        <dbReference type="Pfam" id="PF08281"/>
    </source>
</evidence>
<dbReference type="Pfam" id="PF08281">
    <property type="entry name" value="Sigma70_r4_2"/>
    <property type="match status" value="1"/>
</dbReference>
<keyword evidence="2" id="KW-0805">Transcription regulation</keyword>
<dbReference type="SUPFAM" id="SSF88659">
    <property type="entry name" value="Sigma3 and sigma4 domains of RNA polymerase sigma factors"/>
    <property type="match status" value="1"/>
</dbReference>
<comment type="similarity">
    <text evidence="1">Belongs to the sigma-70 factor family. ECF subfamily.</text>
</comment>
<dbReference type="InterPro" id="IPR013324">
    <property type="entry name" value="RNA_pol_sigma_r3/r4-like"/>
</dbReference>
<dbReference type="InterPro" id="IPR039425">
    <property type="entry name" value="RNA_pol_sigma-70-like"/>
</dbReference>
<dbReference type="PANTHER" id="PTHR43133:SF8">
    <property type="entry name" value="RNA POLYMERASE SIGMA FACTOR HI_1459-RELATED"/>
    <property type="match status" value="1"/>
</dbReference>
<evidence type="ECO:0000256" key="3">
    <source>
        <dbReference type="ARBA" id="ARBA00023082"/>
    </source>
</evidence>
<gene>
    <name evidence="8" type="ORF">OM076_11275</name>
</gene>
<evidence type="ECO:0000256" key="2">
    <source>
        <dbReference type="ARBA" id="ARBA00023015"/>
    </source>
</evidence>
<dbReference type="SUPFAM" id="SSF88946">
    <property type="entry name" value="Sigma2 domain of RNA polymerase sigma factors"/>
    <property type="match status" value="1"/>
</dbReference>
<feature type="domain" description="RNA polymerase sigma factor 70 region 4 type 2" evidence="7">
    <location>
        <begin position="112"/>
        <end position="164"/>
    </location>
</feature>
<dbReference type="GO" id="GO:0006352">
    <property type="term" value="P:DNA-templated transcription initiation"/>
    <property type="evidence" value="ECO:0007669"/>
    <property type="project" value="InterPro"/>
</dbReference>
<dbReference type="InterPro" id="IPR007627">
    <property type="entry name" value="RNA_pol_sigma70_r2"/>
</dbReference>
<sequence length="172" mass="19277">MSERLDQPEAFAAFYREHERLLLGFFMRRTGQPELAADLTAETFAAALVSVRKFDPARGPAVGWLLGIAANQFRKACEKGSVEDRARRRLGMPTMVLEDEALKRIERISGDERVQQLLTHLPPDQALAIRARVIDERSYGSIAAELRCSPSVVRQRVSRGLATLRSIAKESE</sequence>
<organism evidence="8 9">
    <name type="scientific">Solirubrobacter ginsenosidimutans</name>
    <dbReference type="NCBI Taxonomy" id="490573"/>
    <lineage>
        <taxon>Bacteria</taxon>
        <taxon>Bacillati</taxon>
        <taxon>Actinomycetota</taxon>
        <taxon>Thermoleophilia</taxon>
        <taxon>Solirubrobacterales</taxon>
        <taxon>Solirubrobacteraceae</taxon>
        <taxon>Solirubrobacter</taxon>
    </lineage>
</organism>
<dbReference type="PANTHER" id="PTHR43133">
    <property type="entry name" value="RNA POLYMERASE ECF-TYPE SIGMA FACTO"/>
    <property type="match status" value="1"/>
</dbReference>
<reference evidence="8" key="1">
    <citation type="submission" date="2022-10" db="EMBL/GenBank/DDBJ databases">
        <title>The WGS of Solirubrobacter ginsenosidimutans DSM 21036.</title>
        <authorList>
            <person name="Jiang Z."/>
        </authorList>
    </citation>
    <scope>NUCLEOTIDE SEQUENCE</scope>
    <source>
        <strain evidence="8">DSM 21036</strain>
    </source>
</reference>
<evidence type="ECO:0000313" key="9">
    <source>
        <dbReference type="Proteomes" id="UP001149140"/>
    </source>
</evidence>
<dbReference type="InterPro" id="IPR014284">
    <property type="entry name" value="RNA_pol_sigma-70_dom"/>
</dbReference>
<dbReference type="Proteomes" id="UP001149140">
    <property type="component" value="Unassembled WGS sequence"/>
</dbReference>
<protein>
    <submittedName>
        <fullName evidence="8">Sigma-70 family RNA polymerase sigma factor</fullName>
    </submittedName>
</protein>
<feature type="domain" description="RNA polymerase sigma-70 region 2" evidence="6">
    <location>
        <begin position="14"/>
        <end position="79"/>
    </location>
</feature>
<dbReference type="GO" id="GO:0016987">
    <property type="term" value="F:sigma factor activity"/>
    <property type="evidence" value="ECO:0007669"/>
    <property type="project" value="UniProtKB-KW"/>
</dbReference>
<keyword evidence="4" id="KW-0238">DNA-binding</keyword>
<evidence type="ECO:0000256" key="4">
    <source>
        <dbReference type="ARBA" id="ARBA00023125"/>
    </source>
</evidence>
<dbReference type="Pfam" id="PF04542">
    <property type="entry name" value="Sigma70_r2"/>
    <property type="match status" value="1"/>
</dbReference>
<proteinExistence type="inferred from homology"/>
<dbReference type="Gene3D" id="1.10.1740.10">
    <property type="match status" value="1"/>
</dbReference>
<dbReference type="Gene3D" id="1.10.10.10">
    <property type="entry name" value="Winged helix-like DNA-binding domain superfamily/Winged helix DNA-binding domain"/>
    <property type="match status" value="1"/>
</dbReference>
<comment type="caution">
    <text evidence="8">The sequence shown here is derived from an EMBL/GenBank/DDBJ whole genome shotgun (WGS) entry which is preliminary data.</text>
</comment>
<evidence type="ECO:0000259" key="6">
    <source>
        <dbReference type="Pfam" id="PF04542"/>
    </source>
</evidence>
<keyword evidence="5" id="KW-0804">Transcription</keyword>
<evidence type="ECO:0000313" key="8">
    <source>
        <dbReference type="EMBL" id="MDA0160847.1"/>
    </source>
</evidence>
<dbReference type="GO" id="GO:0003677">
    <property type="term" value="F:DNA binding"/>
    <property type="evidence" value="ECO:0007669"/>
    <property type="project" value="UniProtKB-KW"/>
</dbReference>
<dbReference type="RefSeq" id="WP_270039943.1">
    <property type="nucleotide sequence ID" value="NZ_JAPDOD010000007.1"/>
</dbReference>
<keyword evidence="9" id="KW-1185">Reference proteome</keyword>
<dbReference type="EMBL" id="JAPDOD010000007">
    <property type="protein sequence ID" value="MDA0160847.1"/>
    <property type="molecule type" value="Genomic_DNA"/>
</dbReference>
<name>A0A9X3S1A6_9ACTN</name>
<evidence type="ECO:0000256" key="5">
    <source>
        <dbReference type="ARBA" id="ARBA00023163"/>
    </source>
</evidence>
<evidence type="ECO:0000256" key="1">
    <source>
        <dbReference type="ARBA" id="ARBA00010641"/>
    </source>
</evidence>
<dbReference type="NCBIfam" id="TIGR02937">
    <property type="entry name" value="sigma70-ECF"/>
    <property type="match status" value="1"/>
</dbReference>
<dbReference type="InterPro" id="IPR013325">
    <property type="entry name" value="RNA_pol_sigma_r2"/>
</dbReference>
<dbReference type="InterPro" id="IPR036388">
    <property type="entry name" value="WH-like_DNA-bd_sf"/>
</dbReference>